<dbReference type="EMBL" id="CAJOBI010347904">
    <property type="protein sequence ID" value="CAF5219219.1"/>
    <property type="molecule type" value="Genomic_DNA"/>
</dbReference>
<feature type="region of interest" description="Disordered" evidence="1">
    <location>
        <begin position="1"/>
        <end position="109"/>
    </location>
</feature>
<feature type="compositionally biased region" description="Low complexity" evidence="1">
    <location>
        <begin position="24"/>
        <end position="38"/>
    </location>
</feature>
<protein>
    <submittedName>
        <fullName evidence="2">Uncharacterized protein</fullName>
    </submittedName>
</protein>
<evidence type="ECO:0000313" key="2">
    <source>
        <dbReference type="EMBL" id="CAF5219219.1"/>
    </source>
</evidence>
<feature type="non-terminal residue" evidence="2">
    <location>
        <position position="1"/>
    </location>
</feature>
<evidence type="ECO:0000256" key="1">
    <source>
        <dbReference type="SAM" id="MobiDB-lite"/>
    </source>
</evidence>
<dbReference type="AlphaFoldDB" id="A0A8S3JKS5"/>
<accession>A0A8S3JKS5</accession>
<feature type="compositionally biased region" description="Pro residues" evidence="1">
    <location>
        <begin position="81"/>
        <end position="94"/>
    </location>
</feature>
<dbReference type="Proteomes" id="UP000676336">
    <property type="component" value="Unassembled WGS sequence"/>
</dbReference>
<gene>
    <name evidence="2" type="ORF">SMN809_LOCUS81323</name>
</gene>
<name>A0A8S3JKS5_9BILA</name>
<proteinExistence type="predicted"/>
<comment type="caution">
    <text evidence="2">The sequence shown here is derived from an EMBL/GenBank/DDBJ whole genome shotgun (WGS) entry which is preliminary data.</text>
</comment>
<feature type="compositionally biased region" description="Polar residues" evidence="1">
    <location>
        <begin position="60"/>
        <end position="77"/>
    </location>
</feature>
<reference evidence="2" key="1">
    <citation type="submission" date="2021-02" db="EMBL/GenBank/DDBJ databases">
        <authorList>
            <person name="Nowell W R."/>
        </authorList>
    </citation>
    <scope>NUCLEOTIDE SEQUENCE</scope>
</reference>
<evidence type="ECO:0000313" key="3">
    <source>
        <dbReference type="Proteomes" id="UP000676336"/>
    </source>
</evidence>
<sequence length="109" mass="11626">PTNGHTQAQVIVDPNVINANSNHSSGSSSSSSSTGTSGDQKMVPAAIGSERKRHLPMPTTGGQTAIGSTGDWSSVSKQPYPIDPYLPQQPPVPPTSEYQQQQMMRDYTR</sequence>
<organism evidence="2 3">
    <name type="scientific">Rotaria magnacalcarata</name>
    <dbReference type="NCBI Taxonomy" id="392030"/>
    <lineage>
        <taxon>Eukaryota</taxon>
        <taxon>Metazoa</taxon>
        <taxon>Spiralia</taxon>
        <taxon>Gnathifera</taxon>
        <taxon>Rotifera</taxon>
        <taxon>Eurotatoria</taxon>
        <taxon>Bdelloidea</taxon>
        <taxon>Philodinida</taxon>
        <taxon>Philodinidae</taxon>
        <taxon>Rotaria</taxon>
    </lineage>
</organism>